<feature type="compositionally biased region" description="Low complexity" evidence="1">
    <location>
        <begin position="49"/>
        <end position="58"/>
    </location>
</feature>
<organism evidence="2 3">
    <name type="scientific">Kitasatospora paracochleata</name>
    <dbReference type="NCBI Taxonomy" id="58354"/>
    <lineage>
        <taxon>Bacteria</taxon>
        <taxon>Bacillati</taxon>
        <taxon>Actinomycetota</taxon>
        <taxon>Actinomycetes</taxon>
        <taxon>Kitasatosporales</taxon>
        <taxon>Streptomycetaceae</taxon>
        <taxon>Kitasatospora</taxon>
    </lineage>
</organism>
<feature type="region of interest" description="Disordered" evidence="1">
    <location>
        <begin position="49"/>
        <end position="72"/>
    </location>
</feature>
<keyword evidence="3" id="KW-1185">Reference proteome</keyword>
<evidence type="ECO:0000256" key="1">
    <source>
        <dbReference type="SAM" id="MobiDB-lite"/>
    </source>
</evidence>
<evidence type="ECO:0000313" key="3">
    <source>
        <dbReference type="Proteomes" id="UP001206483"/>
    </source>
</evidence>
<comment type="caution">
    <text evidence="2">The sequence shown here is derived from an EMBL/GenBank/DDBJ whole genome shotgun (WGS) entry which is preliminary data.</text>
</comment>
<reference evidence="2 3" key="1">
    <citation type="submission" date="2022-06" db="EMBL/GenBank/DDBJ databases">
        <title>Sequencing the genomes of 1000 actinobacteria strains.</title>
        <authorList>
            <person name="Klenk H.-P."/>
        </authorList>
    </citation>
    <scope>NUCLEOTIDE SEQUENCE [LARGE SCALE GENOMIC DNA]</scope>
    <source>
        <strain evidence="2 3">DSM 41656</strain>
    </source>
</reference>
<gene>
    <name evidence="2" type="ORF">FHR36_007776</name>
</gene>
<dbReference type="Proteomes" id="UP001206483">
    <property type="component" value="Unassembled WGS sequence"/>
</dbReference>
<protein>
    <submittedName>
        <fullName evidence="2">Uncharacterized protein</fullName>
    </submittedName>
</protein>
<evidence type="ECO:0000313" key="2">
    <source>
        <dbReference type="EMBL" id="MCP2314575.1"/>
    </source>
</evidence>
<proteinExistence type="predicted"/>
<name>A0ABT1JAV5_9ACTN</name>
<accession>A0ABT1JAV5</accession>
<dbReference type="EMBL" id="JAMZDX010000009">
    <property type="protein sequence ID" value="MCP2314575.1"/>
    <property type="molecule type" value="Genomic_DNA"/>
</dbReference>
<sequence length="72" mass="7597">MRRGHWGAVPVMTCLLYTLVFVPAAVALRQGDGAAEGGLRFFGRGRLATLGGSPSRSPGPRRPDSACPPSCW</sequence>